<comment type="caution">
    <text evidence="1">The sequence shown here is derived from an EMBL/GenBank/DDBJ whole genome shotgun (WGS) entry which is preliminary data.</text>
</comment>
<dbReference type="Gene3D" id="2.40.10.270">
    <property type="entry name" value="Bacteriophage SPP1 head-tail adaptor protein"/>
    <property type="match status" value="1"/>
</dbReference>
<dbReference type="RefSeq" id="WP_336598417.1">
    <property type="nucleotide sequence ID" value="NZ_JACFYJ010000019.1"/>
</dbReference>
<evidence type="ECO:0000313" key="2">
    <source>
        <dbReference type="Proteomes" id="UP001386437"/>
    </source>
</evidence>
<protein>
    <submittedName>
        <fullName evidence="1">Phage head closure protein</fullName>
    </submittedName>
</protein>
<dbReference type="InterPro" id="IPR038666">
    <property type="entry name" value="SSP1_head-tail_sf"/>
</dbReference>
<keyword evidence="2" id="KW-1185">Reference proteome</keyword>
<dbReference type="EMBL" id="JACFYJ010000019">
    <property type="protein sequence ID" value="MEI5998238.1"/>
    <property type="molecule type" value="Genomic_DNA"/>
</dbReference>
<name>A0ABU8ISG4_9BURK</name>
<dbReference type="Proteomes" id="UP001386437">
    <property type="component" value="Unassembled WGS sequence"/>
</dbReference>
<organism evidence="1 2">
    <name type="scientific">Paraburkholderia bengalensis</name>
    <dbReference type="NCBI Taxonomy" id="2747562"/>
    <lineage>
        <taxon>Bacteria</taxon>
        <taxon>Pseudomonadati</taxon>
        <taxon>Pseudomonadota</taxon>
        <taxon>Betaproteobacteria</taxon>
        <taxon>Burkholderiales</taxon>
        <taxon>Burkholderiaceae</taxon>
        <taxon>Paraburkholderia</taxon>
    </lineage>
</organism>
<dbReference type="Pfam" id="PF05521">
    <property type="entry name" value="Phage_HCP"/>
    <property type="match status" value="1"/>
</dbReference>
<gene>
    <name evidence="1" type="ORF">H3V53_13795</name>
</gene>
<proteinExistence type="predicted"/>
<reference evidence="1 2" key="1">
    <citation type="journal article" date="2022" name="Arch. Microbiol.">
        <title>Paraburkholderia bengalensis sp. nov. isolated from roots of Oryza sativa, IR64.</title>
        <authorList>
            <person name="Nag P."/>
            <person name="Mondal N."/>
            <person name="Sarkar J."/>
            <person name="Das S."/>
        </authorList>
    </citation>
    <scope>NUCLEOTIDE SEQUENCE [LARGE SCALE GENOMIC DNA]</scope>
    <source>
        <strain evidence="1 2">IR64_4_BI</strain>
    </source>
</reference>
<dbReference type="NCBIfam" id="TIGR01563">
    <property type="entry name" value="gp16_SPP1"/>
    <property type="match status" value="1"/>
</dbReference>
<dbReference type="InterPro" id="IPR008767">
    <property type="entry name" value="Phage_SPP1_head-tail_adaptor"/>
</dbReference>
<sequence>MRIGDFNRRATVQVQQATVDEVGQPSVAWVDLATSVPCNVLVKSGSAQIAAGADVSRIQGSIRLRWRTDLAPGMRVVMGGTVFSVKAVLPDYDKRTFVDLVCEVVE</sequence>
<accession>A0ABU8ISG4</accession>
<evidence type="ECO:0000313" key="1">
    <source>
        <dbReference type="EMBL" id="MEI5998238.1"/>
    </source>
</evidence>